<gene>
    <name evidence="2" type="ORF">AG1IA_08623</name>
</gene>
<dbReference type="Proteomes" id="UP000011668">
    <property type="component" value="Unassembled WGS sequence"/>
</dbReference>
<name>L8WHF8_THACA</name>
<dbReference type="PANTHER" id="PTHR42881">
    <property type="entry name" value="PROLYL ENDOPEPTIDASE"/>
    <property type="match status" value="1"/>
</dbReference>
<organism evidence="2 3">
    <name type="scientific">Thanatephorus cucumeris (strain AG1-IA)</name>
    <name type="common">Rice sheath blight fungus</name>
    <name type="synonym">Rhizoctonia solani</name>
    <dbReference type="NCBI Taxonomy" id="983506"/>
    <lineage>
        <taxon>Eukaryota</taxon>
        <taxon>Fungi</taxon>
        <taxon>Dikarya</taxon>
        <taxon>Basidiomycota</taxon>
        <taxon>Agaricomycotina</taxon>
        <taxon>Agaricomycetes</taxon>
        <taxon>Cantharellales</taxon>
        <taxon>Ceratobasidiaceae</taxon>
        <taxon>Rhizoctonia</taxon>
        <taxon>Rhizoctonia solani AG-1</taxon>
    </lineage>
</organism>
<sequence>MAMMSTLRYPDVERKEHQDTYASKKQGSVVVSDYYRWLEGKGPEVDTFVQREYACSCTAQCSYQSLSITTEQVDLTSTFIKAIPERNELEDLIRKSSNYPKFSAPTFCRDGRYYWNYNSGLQAQYVLFRSLDDQLPDFSQDKDIPAGEVFFDVGASQLTHYHRSLYFQPNLLTKDGTAALSTSAFSKTGKYFAYGISLSGSDFFTIYVRETSVPFPSPQFSGETRPGGAGRMDDEIKYVKFSSIVWSPNDEGFFYQVHFV</sequence>
<comment type="caution">
    <text evidence="2">The sequence shown here is derived from an EMBL/GenBank/DDBJ whole genome shotgun (WGS) entry which is preliminary data.</text>
</comment>
<dbReference type="InterPro" id="IPR051167">
    <property type="entry name" value="Prolyl_oligopep/macrocyclase"/>
</dbReference>
<dbReference type="Gene3D" id="2.130.10.120">
    <property type="entry name" value="Prolyl oligopeptidase, N-terminal domain"/>
    <property type="match status" value="1"/>
</dbReference>
<keyword evidence="3" id="KW-1185">Reference proteome</keyword>
<protein>
    <recommendedName>
        <fullName evidence="1">Peptidase S9A N-terminal domain-containing protein</fullName>
    </recommendedName>
</protein>
<evidence type="ECO:0000313" key="3">
    <source>
        <dbReference type="Proteomes" id="UP000011668"/>
    </source>
</evidence>
<dbReference type="OrthoDB" id="248387at2759"/>
<dbReference type="PANTHER" id="PTHR42881:SF2">
    <property type="entry name" value="PROLYL ENDOPEPTIDASE"/>
    <property type="match status" value="1"/>
</dbReference>
<dbReference type="STRING" id="983506.L8WHF8"/>
<dbReference type="HOGENOM" id="CLU_1070321_0_0_1"/>
<dbReference type="GO" id="GO:0005829">
    <property type="term" value="C:cytosol"/>
    <property type="evidence" value="ECO:0007669"/>
    <property type="project" value="TreeGrafter"/>
</dbReference>
<dbReference type="EMBL" id="AFRT01002695">
    <property type="protein sequence ID" value="ELU37360.1"/>
    <property type="molecule type" value="Genomic_DNA"/>
</dbReference>
<dbReference type="InterPro" id="IPR023302">
    <property type="entry name" value="Pept_S9A_N"/>
</dbReference>
<dbReference type="GO" id="GO:0004252">
    <property type="term" value="F:serine-type endopeptidase activity"/>
    <property type="evidence" value="ECO:0007669"/>
    <property type="project" value="InterPro"/>
</dbReference>
<dbReference type="OMA" id="PNDEGFF"/>
<feature type="domain" description="Peptidase S9A N-terminal" evidence="1">
    <location>
        <begin position="71"/>
        <end position="256"/>
    </location>
</feature>
<dbReference type="GO" id="GO:0070012">
    <property type="term" value="F:oligopeptidase activity"/>
    <property type="evidence" value="ECO:0007669"/>
    <property type="project" value="TreeGrafter"/>
</dbReference>
<accession>L8WHF8</accession>
<proteinExistence type="predicted"/>
<dbReference type="SUPFAM" id="SSF50993">
    <property type="entry name" value="Peptidase/esterase 'gauge' domain"/>
    <property type="match status" value="1"/>
</dbReference>
<reference evidence="2 3" key="1">
    <citation type="journal article" date="2013" name="Nat. Commun.">
        <title>The evolution and pathogenic mechanisms of the rice sheath blight pathogen.</title>
        <authorList>
            <person name="Zheng A."/>
            <person name="Lin R."/>
            <person name="Xu L."/>
            <person name="Qin P."/>
            <person name="Tang C."/>
            <person name="Ai P."/>
            <person name="Zhang D."/>
            <person name="Liu Y."/>
            <person name="Sun Z."/>
            <person name="Feng H."/>
            <person name="Wang Y."/>
            <person name="Chen Y."/>
            <person name="Liang X."/>
            <person name="Fu R."/>
            <person name="Li Q."/>
            <person name="Zhang J."/>
            <person name="Yu X."/>
            <person name="Xie Z."/>
            <person name="Ding L."/>
            <person name="Guan P."/>
            <person name="Tang J."/>
            <person name="Liang Y."/>
            <person name="Wang S."/>
            <person name="Deng Q."/>
            <person name="Li S."/>
            <person name="Zhu J."/>
            <person name="Wang L."/>
            <person name="Liu H."/>
            <person name="Li P."/>
        </authorList>
    </citation>
    <scope>NUCLEOTIDE SEQUENCE [LARGE SCALE GENOMIC DNA]</scope>
    <source>
        <strain evidence="3">AG-1 IA</strain>
    </source>
</reference>
<dbReference type="AlphaFoldDB" id="L8WHF8"/>
<dbReference type="Pfam" id="PF02897">
    <property type="entry name" value="Peptidase_S9_N"/>
    <property type="match status" value="1"/>
</dbReference>
<evidence type="ECO:0000313" key="2">
    <source>
        <dbReference type="EMBL" id="ELU37360.1"/>
    </source>
</evidence>
<evidence type="ECO:0000259" key="1">
    <source>
        <dbReference type="Pfam" id="PF02897"/>
    </source>
</evidence>